<sequence length="337" mass="36743">MGVWLVNADTLASGRFVISALAETTACVKLLEKNAAAHPGERAWLDDHLPAYRRMLRRDPVTAALLDAALGTRTRWIADFLTPPHPGVGSPPFHEELAVVRRTPPERAHADLEVSFGGPLPAELRRPDAPERIAGLLEWVWTHTVEPDWERRRRVIEADAVARAGQLSQGGWAAALDDMRPGMRWLGDGRLQINVHDYPPHDISGARLLFVPVTPRGGWVAWEEPDPDRYAIVYPCSAPLAGAGEAAVPEALERLLGPGRARVLVLLATPLSTTQLVALTGQGLGSVGRHLRVLFDARLIDRRRAGRSVLYYRTATGEALADATRPPNTPAATHSPT</sequence>
<dbReference type="PANTHER" id="PTHR43132:SF6">
    <property type="entry name" value="HTH-TYPE TRANSCRIPTIONAL REPRESSOR CZRA"/>
    <property type="match status" value="1"/>
</dbReference>
<dbReference type="PANTHER" id="PTHR43132">
    <property type="entry name" value="ARSENICAL RESISTANCE OPERON REPRESSOR ARSR-RELATED"/>
    <property type="match status" value="1"/>
</dbReference>
<dbReference type="CDD" id="cd00090">
    <property type="entry name" value="HTH_ARSR"/>
    <property type="match status" value="1"/>
</dbReference>
<dbReference type="GO" id="GO:0003700">
    <property type="term" value="F:DNA-binding transcription factor activity"/>
    <property type="evidence" value="ECO:0007669"/>
    <property type="project" value="InterPro"/>
</dbReference>
<feature type="domain" description="HTH arsR-type" evidence="4">
    <location>
        <begin position="240"/>
        <end position="337"/>
    </location>
</feature>
<evidence type="ECO:0000259" key="4">
    <source>
        <dbReference type="PROSITE" id="PS50987"/>
    </source>
</evidence>
<dbReference type="SUPFAM" id="SSF46785">
    <property type="entry name" value="Winged helix' DNA-binding domain"/>
    <property type="match status" value="1"/>
</dbReference>
<dbReference type="InterPro" id="IPR001845">
    <property type="entry name" value="HTH_ArsR_DNA-bd_dom"/>
</dbReference>
<dbReference type="Gene3D" id="1.10.10.10">
    <property type="entry name" value="Winged helix-like DNA-binding domain superfamily/Winged helix DNA-binding domain"/>
    <property type="match status" value="1"/>
</dbReference>
<dbReference type="Proteomes" id="UP000591272">
    <property type="component" value="Unassembled WGS sequence"/>
</dbReference>
<dbReference type="InterPro" id="IPR051011">
    <property type="entry name" value="Metal_resp_trans_reg"/>
</dbReference>
<evidence type="ECO:0000313" key="6">
    <source>
        <dbReference type="Proteomes" id="UP000591272"/>
    </source>
</evidence>
<comment type="caution">
    <text evidence="5">The sequence shown here is derived from an EMBL/GenBank/DDBJ whole genome shotgun (WGS) entry which is preliminary data.</text>
</comment>
<keyword evidence="3" id="KW-0804">Transcription</keyword>
<keyword evidence="6" id="KW-1185">Reference proteome</keyword>
<dbReference type="SMART" id="SM00418">
    <property type="entry name" value="HTH_ARSR"/>
    <property type="match status" value="1"/>
</dbReference>
<gene>
    <name evidence="5" type="ORF">BJ999_000924</name>
</gene>
<name>A0A7Y9KC41_9ACTN</name>
<keyword evidence="2 5" id="KW-0238">DNA-binding</keyword>
<organism evidence="5 6">
    <name type="scientific">Actinomadura citrea</name>
    <dbReference type="NCBI Taxonomy" id="46158"/>
    <lineage>
        <taxon>Bacteria</taxon>
        <taxon>Bacillati</taxon>
        <taxon>Actinomycetota</taxon>
        <taxon>Actinomycetes</taxon>
        <taxon>Streptosporangiales</taxon>
        <taxon>Thermomonosporaceae</taxon>
        <taxon>Actinomadura</taxon>
    </lineage>
</organism>
<evidence type="ECO:0000256" key="3">
    <source>
        <dbReference type="ARBA" id="ARBA00023163"/>
    </source>
</evidence>
<proteinExistence type="predicted"/>
<evidence type="ECO:0000313" key="5">
    <source>
        <dbReference type="EMBL" id="NYE10628.1"/>
    </source>
</evidence>
<accession>A0A7Y9KC41</accession>
<dbReference type="InterPro" id="IPR036388">
    <property type="entry name" value="WH-like_DNA-bd_sf"/>
</dbReference>
<dbReference type="PROSITE" id="PS50987">
    <property type="entry name" value="HTH_ARSR_2"/>
    <property type="match status" value="1"/>
</dbReference>
<keyword evidence="1" id="KW-0805">Transcription regulation</keyword>
<protein>
    <submittedName>
        <fullName evidence="5">DNA-binding transcriptional ArsR family regulator</fullName>
    </submittedName>
</protein>
<dbReference type="InterPro" id="IPR036390">
    <property type="entry name" value="WH_DNA-bd_sf"/>
</dbReference>
<evidence type="ECO:0000256" key="2">
    <source>
        <dbReference type="ARBA" id="ARBA00023125"/>
    </source>
</evidence>
<reference evidence="5 6" key="1">
    <citation type="submission" date="2020-07" db="EMBL/GenBank/DDBJ databases">
        <title>Sequencing the genomes of 1000 actinobacteria strains.</title>
        <authorList>
            <person name="Klenk H.-P."/>
        </authorList>
    </citation>
    <scope>NUCLEOTIDE SEQUENCE [LARGE SCALE GENOMIC DNA]</scope>
    <source>
        <strain evidence="5 6">DSM 43461</strain>
    </source>
</reference>
<dbReference type="GO" id="GO:0003677">
    <property type="term" value="F:DNA binding"/>
    <property type="evidence" value="ECO:0007669"/>
    <property type="project" value="UniProtKB-KW"/>
</dbReference>
<dbReference type="AlphaFoldDB" id="A0A7Y9KC41"/>
<dbReference type="EMBL" id="JACCBT010000001">
    <property type="protein sequence ID" value="NYE10628.1"/>
    <property type="molecule type" value="Genomic_DNA"/>
</dbReference>
<dbReference type="InterPro" id="IPR011991">
    <property type="entry name" value="ArsR-like_HTH"/>
</dbReference>
<dbReference type="RefSeq" id="WP_179832129.1">
    <property type="nucleotide sequence ID" value="NZ_BMRD01000006.1"/>
</dbReference>
<evidence type="ECO:0000256" key="1">
    <source>
        <dbReference type="ARBA" id="ARBA00023015"/>
    </source>
</evidence>